<reference evidence="2" key="1">
    <citation type="submission" date="2022-01" db="EMBL/GenBank/DDBJ databases">
        <title>Genome Sequence Resource for Two Populations of Ditylenchus destructor, the Migratory Endoparasitic Phytonematode.</title>
        <authorList>
            <person name="Zhang H."/>
            <person name="Lin R."/>
            <person name="Xie B."/>
        </authorList>
    </citation>
    <scope>NUCLEOTIDE SEQUENCE</scope>
    <source>
        <strain evidence="2">BazhouSP</strain>
    </source>
</reference>
<gene>
    <name evidence="2" type="ORF">DdX_18245</name>
</gene>
<dbReference type="Proteomes" id="UP001201812">
    <property type="component" value="Unassembled WGS sequence"/>
</dbReference>
<dbReference type="AlphaFoldDB" id="A0AAD4MLX7"/>
<evidence type="ECO:0000313" key="3">
    <source>
        <dbReference type="Proteomes" id="UP001201812"/>
    </source>
</evidence>
<feature type="region of interest" description="Disordered" evidence="1">
    <location>
        <begin position="1"/>
        <end position="20"/>
    </location>
</feature>
<sequence>MRRSARLAEKQVRDQNEAQMEPIAKKKRSYNKIPNIANKMDNGTMVETFKYLNYCQLAKNSLVSKRFRDLIRTHRHKLALLNVHSIDMSFSPIARATVKFFDEHLTPEAYNEWTIRNSYSKLAPLQDQIVSTQCVQNIPDVYWFYAYAHYKDPNHLELRDITNVFFARAKLNDDNWPLFQHFVRLLTDPFIYVERVHLAYQIDVLNSLARANISDNGRLQCQELIFNLNADSRKFITWAKGHVRCNRFSVYGEADLNQDEVLLDFFLTGAHCTPEVKVSSNDLSKVMVRFVQKFLNLASSDESQLIESIAGNFKSEAIKLFKRDYAEFHVKEERNRRSTTHIFEFINVDIVKKMQLTAETYESVMSVFSIKINNL</sequence>
<evidence type="ECO:0000313" key="2">
    <source>
        <dbReference type="EMBL" id="KAI1697847.1"/>
    </source>
</evidence>
<name>A0AAD4MLX7_9BILA</name>
<proteinExistence type="predicted"/>
<evidence type="ECO:0008006" key="4">
    <source>
        <dbReference type="Google" id="ProtNLM"/>
    </source>
</evidence>
<protein>
    <recommendedName>
        <fullName evidence="4">F-box domain-containing protein</fullName>
    </recommendedName>
</protein>
<evidence type="ECO:0000256" key="1">
    <source>
        <dbReference type="SAM" id="MobiDB-lite"/>
    </source>
</evidence>
<keyword evidence="3" id="KW-1185">Reference proteome</keyword>
<feature type="compositionally biased region" description="Basic and acidic residues" evidence="1">
    <location>
        <begin position="1"/>
        <end position="16"/>
    </location>
</feature>
<dbReference type="EMBL" id="JAKKPZ010000247">
    <property type="protein sequence ID" value="KAI1697847.1"/>
    <property type="molecule type" value="Genomic_DNA"/>
</dbReference>
<accession>A0AAD4MLX7</accession>
<comment type="caution">
    <text evidence="2">The sequence shown here is derived from an EMBL/GenBank/DDBJ whole genome shotgun (WGS) entry which is preliminary data.</text>
</comment>
<organism evidence="2 3">
    <name type="scientific">Ditylenchus destructor</name>
    <dbReference type="NCBI Taxonomy" id="166010"/>
    <lineage>
        <taxon>Eukaryota</taxon>
        <taxon>Metazoa</taxon>
        <taxon>Ecdysozoa</taxon>
        <taxon>Nematoda</taxon>
        <taxon>Chromadorea</taxon>
        <taxon>Rhabditida</taxon>
        <taxon>Tylenchina</taxon>
        <taxon>Tylenchomorpha</taxon>
        <taxon>Sphaerularioidea</taxon>
        <taxon>Anguinidae</taxon>
        <taxon>Anguininae</taxon>
        <taxon>Ditylenchus</taxon>
    </lineage>
</organism>